<dbReference type="Proteomes" id="UP000622860">
    <property type="component" value="Unassembled WGS sequence"/>
</dbReference>
<reference evidence="4" key="2">
    <citation type="submission" date="2020-09" db="EMBL/GenBank/DDBJ databases">
        <authorList>
            <person name="Sun Q."/>
            <person name="Zhou Y."/>
        </authorList>
    </citation>
    <scope>NUCLEOTIDE SEQUENCE</scope>
    <source>
        <strain evidence="4">CGMCC 1.12754</strain>
    </source>
</reference>
<comment type="caution">
    <text evidence="4">The sequence shown here is derived from an EMBL/GenBank/DDBJ whole genome shotgun (WGS) entry which is preliminary data.</text>
</comment>
<evidence type="ECO:0000256" key="2">
    <source>
        <dbReference type="ARBA" id="ARBA00023669"/>
    </source>
</evidence>
<name>A0A917M683_9BACI</name>
<reference evidence="4" key="1">
    <citation type="journal article" date="2014" name="Int. J. Syst. Evol. Microbiol.">
        <title>Complete genome sequence of Corynebacterium casei LMG S-19264T (=DSM 44701T), isolated from a smear-ripened cheese.</title>
        <authorList>
            <consortium name="US DOE Joint Genome Institute (JGI-PGF)"/>
            <person name="Walter F."/>
            <person name="Albersmeier A."/>
            <person name="Kalinowski J."/>
            <person name="Ruckert C."/>
        </authorList>
    </citation>
    <scope>NUCLEOTIDE SEQUENCE</scope>
    <source>
        <strain evidence="4">CGMCC 1.12754</strain>
    </source>
</reference>
<protein>
    <submittedName>
        <fullName evidence="4">Ethanolamine utilization protein EutN</fullName>
    </submittedName>
</protein>
<dbReference type="AlphaFoldDB" id="A0A917M683"/>
<dbReference type="Gene3D" id="2.40.50.220">
    <property type="entry name" value="EutN/Ccml"/>
    <property type="match status" value="1"/>
</dbReference>
<dbReference type="SUPFAM" id="SSF159133">
    <property type="entry name" value="EutN/CcmL-like"/>
    <property type="match status" value="1"/>
</dbReference>
<dbReference type="InterPro" id="IPR004992">
    <property type="entry name" value="EutN_CcmL"/>
</dbReference>
<gene>
    <name evidence="4" type="ORF">GCM10011398_26620</name>
</gene>
<sequence length="89" mass="9346">MLIGTVVGNIWATRKEEGLTGLKFLVVQPDDLNESTFIAVDRIGAGIDDQVMVSRGAPASLIEERNLPVDALIIGIVDSIGIGRGGENG</sequence>
<dbReference type="GO" id="GO:0031470">
    <property type="term" value="C:carboxysome"/>
    <property type="evidence" value="ECO:0007669"/>
    <property type="project" value="UniProtKB-SubCell"/>
</dbReference>
<dbReference type="PANTHER" id="PTHR36539">
    <property type="entry name" value="ETHANOLAMINE UTILIZATION PROTEIN EUTN"/>
    <property type="match status" value="1"/>
</dbReference>
<evidence type="ECO:0000313" key="5">
    <source>
        <dbReference type="Proteomes" id="UP000622860"/>
    </source>
</evidence>
<organism evidence="4 5">
    <name type="scientific">Virgibacillus oceani</name>
    <dbReference type="NCBI Taxonomy" id="1479511"/>
    <lineage>
        <taxon>Bacteria</taxon>
        <taxon>Bacillati</taxon>
        <taxon>Bacillota</taxon>
        <taxon>Bacilli</taxon>
        <taxon>Bacillales</taxon>
        <taxon>Bacillaceae</taxon>
        <taxon>Virgibacillus</taxon>
    </lineage>
</organism>
<dbReference type="PANTHER" id="PTHR36539:SF2">
    <property type="entry name" value="ETHANOLAMINE UTILIZATION PROTEIN"/>
    <property type="match status" value="1"/>
</dbReference>
<dbReference type="InterPro" id="IPR036677">
    <property type="entry name" value="EutN_CcmL_sf"/>
</dbReference>
<keyword evidence="2" id="KW-1282">Carboxysome</keyword>
<dbReference type="CDD" id="cd01614">
    <property type="entry name" value="EutN_CcmL"/>
    <property type="match status" value="1"/>
</dbReference>
<proteinExistence type="predicted"/>
<evidence type="ECO:0000313" key="4">
    <source>
        <dbReference type="EMBL" id="GGG79947.1"/>
    </source>
</evidence>
<keyword evidence="5" id="KW-1185">Reference proteome</keyword>
<keyword evidence="3" id="KW-1283">Bacterial microcompartment</keyword>
<evidence type="ECO:0000256" key="3">
    <source>
        <dbReference type="ARBA" id="ARBA00024446"/>
    </source>
</evidence>
<evidence type="ECO:0000256" key="1">
    <source>
        <dbReference type="ARBA" id="ARBA00023587"/>
    </source>
</evidence>
<dbReference type="Pfam" id="PF03319">
    <property type="entry name" value="EutN_CcmL"/>
    <property type="match status" value="1"/>
</dbReference>
<accession>A0A917M683</accession>
<comment type="subcellular location">
    <subcellularLocation>
        <location evidence="1">Carboxysome</location>
    </subcellularLocation>
</comment>
<dbReference type="EMBL" id="BMFR01000011">
    <property type="protein sequence ID" value="GGG79947.1"/>
    <property type="molecule type" value="Genomic_DNA"/>
</dbReference>
<dbReference type="PROSITE" id="PS51932">
    <property type="entry name" value="BMV"/>
    <property type="match status" value="1"/>
</dbReference>
<dbReference type="RefSeq" id="WP_188455869.1">
    <property type="nucleotide sequence ID" value="NZ_BMFR01000011.1"/>
</dbReference>